<proteinExistence type="predicted"/>
<gene>
    <name evidence="2" type="ORF">BELL_0162g00030</name>
</gene>
<feature type="transmembrane region" description="Helical" evidence="1">
    <location>
        <begin position="12"/>
        <end position="31"/>
    </location>
</feature>
<organism evidence="2 3">
    <name type="scientific">Botrytis elliptica</name>
    <dbReference type="NCBI Taxonomy" id="278938"/>
    <lineage>
        <taxon>Eukaryota</taxon>
        <taxon>Fungi</taxon>
        <taxon>Dikarya</taxon>
        <taxon>Ascomycota</taxon>
        <taxon>Pezizomycotina</taxon>
        <taxon>Leotiomycetes</taxon>
        <taxon>Helotiales</taxon>
        <taxon>Sclerotiniaceae</taxon>
        <taxon>Botrytis</taxon>
    </lineage>
</organism>
<comment type="caution">
    <text evidence="2">The sequence shown here is derived from an EMBL/GenBank/DDBJ whole genome shotgun (WGS) entry which is preliminary data.</text>
</comment>
<sequence length="74" mass="8650">MTVQTKEQLTCWISVLYFAVLSVILATVHYYPNAIPLFLTPLFTQREFTKYPMIVNDERLKSARDWNVGVTDHD</sequence>
<keyword evidence="1" id="KW-0472">Membrane</keyword>
<dbReference type="EMBL" id="PQXM01000161">
    <property type="protein sequence ID" value="TGO76312.1"/>
    <property type="molecule type" value="Genomic_DNA"/>
</dbReference>
<dbReference type="AlphaFoldDB" id="A0A4Z1JYG5"/>
<accession>A0A4Z1JYG5</accession>
<keyword evidence="1" id="KW-0812">Transmembrane</keyword>
<protein>
    <submittedName>
        <fullName evidence="2">Uncharacterized protein</fullName>
    </submittedName>
</protein>
<dbReference type="Proteomes" id="UP000297229">
    <property type="component" value="Unassembled WGS sequence"/>
</dbReference>
<evidence type="ECO:0000313" key="3">
    <source>
        <dbReference type="Proteomes" id="UP000297229"/>
    </source>
</evidence>
<keyword evidence="3" id="KW-1185">Reference proteome</keyword>
<evidence type="ECO:0000256" key="1">
    <source>
        <dbReference type="SAM" id="Phobius"/>
    </source>
</evidence>
<evidence type="ECO:0000313" key="2">
    <source>
        <dbReference type="EMBL" id="TGO76312.1"/>
    </source>
</evidence>
<keyword evidence="1" id="KW-1133">Transmembrane helix</keyword>
<reference evidence="2 3" key="1">
    <citation type="submission" date="2017-12" db="EMBL/GenBank/DDBJ databases">
        <title>Comparative genomics of Botrytis spp.</title>
        <authorList>
            <person name="Valero-Jimenez C.A."/>
            <person name="Tapia P."/>
            <person name="Veloso J."/>
            <person name="Silva-Moreno E."/>
            <person name="Staats M."/>
            <person name="Valdes J.H."/>
            <person name="Van Kan J.A.L."/>
        </authorList>
    </citation>
    <scope>NUCLEOTIDE SEQUENCE [LARGE SCALE GENOMIC DNA]</scope>
    <source>
        <strain evidence="2 3">Be9601</strain>
    </source>
</reference>
<name>A0A4Z1JYG5_9HELO</name>